<reference evidence="1 2" key="1">
    <citation type="submission" date="2023-05" db="EMBL/GenBank/DDBJ databases">
        <title>Draft genome sequence of Streptomyces sp. B-S-A8 isolated from a cave soil in Thailand.</title>
        <authorList>
            <person name="Chamroensaksri N."/>
            <person name="Muangham S."/>
        </authorList>
    </citation>
    <scope>NUCLEOTIDE SEQUENCE [LARGE SCALE GENOMIC DNA]</scope>
    <source>
        <strain evidence="1 2">B-S-A8</strain>
    </source>
</reference>
<dbReference type="Proteomes" id="UP001224661">
    <property type="component" value="Unassembled WGS sequence"/>
</dbReference>
<proteinExistence type="predicted"/>
<evidence type="ECO:0000313" key="2">
    <source>
        <dbReference type="Proteomes" id="UP001224661"/>
    </source>
</evidence>
<protein>
    <submittedName>
        <fullName evidence="1">Uncharacterized protein</fullName>
    </submittedName>
</protein>
<organism evidence="1 2">
    <name type="scientific">Streptomyces solicavernae</name>
    <dbReference type="NCBI Taxonomy" id="3043614"/>
    <lineage>
        <taxon>Bacteria</taxon>
        <taxon>Bacillati</taxon>
        <taxon>Actinomycetota</taxon>
        <taxon>Actinomycetes</taxon>
        <taxon>Kitasatosporales</taxon>
        <taxon>Streptomycetaceae</taxon>
        <taxon>Streptomyces</taxon>
    </lineage>
</organism>
<name>A0ABT6S1J3_9ACTN</name>
<comment type="caution">
    <text evidence="1">The sequence shown here is derived from an EMBL/GenBank/DDBJ whole genome shotgun (WGS) entry which is preliminary data.</text>
</comment>
<dbReference type="RefSeq" id="WP_282517048.1">
    <property type="nucleotide sequence ID" value="NZ_JASCIR010000054.1"/>
</dbReference>
<evidence type="ECO:0000313" key="1">
    <source>
        <dbReference type="EMBL" id="MDI3390561.1"/>
    </source>
</evidence>
<sequence length="139" mass="15459">MNVSALDTRYNIAAVLRSWAEVVVEGLAVPAPDRSVTQLVSFLTRHLEWLTAQPPAGDFADEIDGLRLDLLRVIDPEHSRHRAFAAACVVDDCTGEITASPQSSRSTTKGSISCSFGHSWEMREWLTLRHLMNRQREAA</sequence>
<dbReference type="EMBL" id="JASCIR010000054">
    <property type="protein sequence ID" value="MDI3390561.1"/>
    <property type="molecule type" value="Genomic_DNA"/>
</dbReference>
<accession>A0ABT6S1J3</accession>
<gene>
    <name evidence="1" type="ORF">QIS99_30855</name>
</gene>
<keyword evidence="2" id="KW-1185">Reference proteome</keyword>